<feature type="domain" description="EamA" evidence="7">
    <location>
        <begin position="159"/>
        <end position="289"/>
    </location>
</feature>
<reference evidence="8 9" key="1">
    <citation type="journal article" date="2015" name="Int. J. Syst. Evol. Microbiol.">
        <title>Sphingomonas hengshuiensis sp. nov., isolated from lake wetland.</title>
        <authorList>
            <person name="Wei S."/>
            <person name="Wang T."/>
            <person name="Liu H."/>
            <person name="Zhang C."/>
            <person name="Guo J."/>
            <person name="Wang Q."/>
            <person name="Liang K."/>
            <person name="Zhang Z."/>
        </authorList>
    </citation>
    <scope>NUCLEOTIDE SEQUENCE [LARGE SCALE GENOMIC DNA]</scope>
    <source>
        <strain evidence="8 9">WHSC-8</strain>
    </source>
</reference>
<dbReference type="RefSeq" id="WP_044333686.1">
    <property type="nucleotide sequence ID" value="NZ_CP010836.1"/>
</dbReference>
<evidence type="ECO:0000256" key="5">
    <source>
        <dbReference type="ARBA" id="ARBA00023136"/>
    </source>
</evidence>
<accession>A0A7U4JA88</accession>
<feature type="transmembrane region" description="Helical" evidence="6">
    <location>
        <begin position="272"/>
        <end position="289"/>
    </location>
</feature>
<dbReference type="InterPro" id="IPR037185">
    <property type="entry name" value="EmrE-like"/>
</dbReference>
<evidence type="ECO:0000256" key="1">
    <source>
        <dbReference type="ARBA" id="ARBA00004141"/>
    </source>
</evidence>
<dbReference type="PANTHER" id="PTHR22911:SF6">
    <property type="entry name" value="SOLUTE CARRIER FAMILY 35 MEMBER G1"/>
    <property type="match status" value="1"/>
</dbReference>
<dbReference type="KEGG" id="sphi:TS85_16330"/>
<feature type="transmembrane region" description="Helical" evidence="6">
    <location>
        <begin position="246"/>
        <end position="266"/>
    </location>
</feature>
<keyword evidence="4 6" id="KW-1133">Transmembrane helix</keyword>
<evidence type="ECO:0000313" key="8">
    <source>
        <dbReference type="EMBL" id="AJP73027.1"/>
    </source>
</evidence>
<feature type="transmembrane region" description="Helical" evidence="6">
    <location>
        <begin position="190"/>
        <end position="212"/>
    </location>
</feature>
<proteinExistence type="inferred from homology"/>
<feature type="transmembrane region" description="Helical" evidence="6">
    <location>
        <begin position="130"/>
        <end position="151"/>
    </location>
</feature>
<keyword evidence="9" id="KW-1185">Reference proteome</keyword>
<keyword evidence="3 6" id="KW-0812">Transmembrane</keyword>
<evidence type="ECO:0000256" key="2">
    <source>
        <dbReference type="ARBA" id="ARBA00009853"/>
    </source>
</evidence>
<evidence type="ECO:0000256" key="4">
    <source>
        <dbReference type="ARBA" id="ARBA00022989"/>
    </source>
</evidence>
<dbReference type="EMBL" id="CP010836">
    <property type="protein sequence ID" value="AJP73027.1"/>
    <property type="molecule type" value="Genomic_DNA"/>
</dbReference>
<comment type="similarity">
    <text evidence="2">Belongs to the drug/metabolite transporter (DMT) superfamily. 10 TMS drug/metabolite exporter (DME) (TC 2.A.7.3) family.</text>
</comment>
<feature type="domain" description="EamA" evidence="7">
    <location>
        <begin position="18"/>
        <end position="145"/>
    </location>
</feature>
<dbReference type="Pfam" id="PF00892">
    <property type="entry name" value="EamA"/>
    <property type="match status" value="2"/>
</dbReference>
<dbReference type="Proteomes" id="UP000032300">
    <property type="component" value="Chromosome"/>
</dbReference>
<evidence type="ECO:0000256" key="6">
    <source>
        <dbReference type="SAM" id="Phobius"/>
    </source>
</evidence>
<dbReference type="GO" id="GO:0016020">
    <property type="term" value="C:membrane"/>
    <property type="evidence" value="ECO:0007669"/>
    <property type="project" value="UniProtKB-SubCell"/>
</dbReference>
<evidence type="ECO:0000256" key="3">
    <source>
        <dbReference type="ARBA" id="ARBA00022692"/>
    </source>
</evidence>
<reference evidence="8 9" key="2">
    <citation type="submission" date="2015-02" db="EMBL/GenBank/DDBJ databases">
        <title>The complete genome of Sphingomonas hengshuiensis sp. WHSC-8 isolated from soil of Hengshui Lake.</title>
        <authorList>
            <person name="Wei S."/>
            <person name="Guo J."/>
            <person name="Su C."/>
            <person name="Wu R."/>
            <person name="Zhang Z."/>
            <person name="Liang K."/>
            <person name="Li H."/>
            <person name="Wang T."/>
            <person name="Liu H."/>
            <person name="Zhang C."/>
            <person name="Li Z."/>
            <person name="Wang Q."/>
            <person name="Meng J."/>
        </authorList>
    </citation>
    <scope>NUCLEOTIDE SEQUENCE [LARGE SCALE GENOMIC DNA]</scope>
    <source>
        <strain evidence="8 9">WHSC-8</strain>
    </source>
</reference>
<feature type="transmembrane region" description="Helical" evidence="6">
    <location>
        <begin position="102"/>
        <end position="123"/>
    </location>
</feature>
<evidence type="ECO:0000313" key="9">
    <source>
        <dbReference type="Proteomes" id="UP000032300"/>
    </source>
</evidence>
<dbReference type="InterPro" id="IPR000620">
    <property type="entry name" value="EamA_dom"/>
</dbReference>
<sequence length="306" mass="31917">MSAPSGHPPHSVAAAFAVACLGIALYAVMDAVMKGLVLAMGAYLALFWRLLAGVVIVFPLYLLSRPALPSRATLRVHFARSAVVAVMAMAFFWGIARVPLGEAIAVSFIAPLIALALAALFLGERVATRSILGSLLGLAGVGVIVAGRLGGSHDGQAVLGMGAVLLSAVFYAVNLVMARHQAQIAGPMEIAAFQYLFILLIFCLPAPFLLTLPPPGHWPALVGAALLAFASLWLLSWAYARAEAQVLLTVEYTAFIWASLMGWWVFAEPLTLPAVAGALLIVAGCLLAIRKQPGSGAAPEAEAVLT</sequence>
<name>A0A7U4JA88_9SPHN</name>
<feature type="transmembrane region" description="Helical" evidence="6">
    <location>
        <begin position="41"/>
        <end position="64"/>
    </location>
</feature>
<dbReference type="Gene3D" id="1.10.3730.20">
    <property type="match status" value="1"/>
</dbReference>
<protein>
    <submittedName>
        <fullName evidence="8">Permease</fullName>
    </submittedName>
</protein>
<dbReference type="AlphaFoldDB" id="A0A7U4JA88"/>
<keyword evidence="5 6" id="KW-0472">Membrane</keyword>
<feature type="transmembrane region" description="Helical" evidence="6">
    <location>
        <begin position="76"/>
        <end position="96"/>
    </location>
</feature>
<feature type="transmembrane region" description="Helical" evidence="6">
    <location>
        <begin position="218"/>
        <end position="239"/>
    </location>
</feature>
<feature type="transmembrane region" description="Helical" evidence="6">
    <location>
        <begin position="157"/>
        <end position="178"/>
    </location>
</feature>
<dbReference type="SUPFAM" id="SSF103481">
    <property type="entry name" value="Multidrug resistance efflux transporter EmrE"/>
    <property type="match status" value="2"/>
</dbReference>
<dbReference type="PANTHER" id="PTHR22911">
    <property type="entry name" value="ACYL-MALONYL CONDENSING ENZYME-RELATED"/>
    <property type="match status" value="1"/>
</dbReference>
<comment type="subcellular location">
    <subcellularLocation>
        <location evidence="1">Membrane</location>
        <topology evidence="1">Multi-pass membrane protein</topology>
    </subcellularLocation>
</comment>
<feature type="transmembrane region" description="Helical" evidence="6">
    <location>
        <begin position="12"/>
        <end position="29"/>
    </location>
</feature>
<organism evidence="8 9">
    <name type="scientific">Sphingomonas hengshuiensis</name>
    <dbReference type="NCBI Taxonomy" id="1609977"/>
    <lineage>
        <taxon>Bacteria</taxon>
        <taxon>Pseudomonadati</taxon>
        <taxon>Pseudomonadota</taxon>
        <taxon>Alphaproteobacteria</taxon>
        <taxon>Sphingomonadales</taxon>
        <taxon>Sphingomonadaceae</taxon>
        <taxon>Sphingomonas</taxon>
    </lineage>
</organism>
<evidence type="ECO:0000259" key="7">
    <source>
        <dbReference type="Pfam" id="PF00892"/>
    </source>
</evidence>
<gene>
    <name evidence="8" type="ORF">TS85_16330</name>
</gene>